<sequence>MAIDTPPPMDLAPDRPRRRPDLTPMIDVVFLLLVFFMLATRFGTETALPLVTGSGGSGAQWDGPLRLIDVGPGGTVALNGSTLPRGDLADQLRMLMQGPDDPILLRARDASTQDLVSVMEYLRAAGLARLVLVN</sequence>
<evidence type="ECO:0000256" key="2">
    <source>
        <dbReference type="ARBA" id="ARBA00005811"/>
    </source>
</evidence>
<keyword evidence="5" id="KW-1133">Transmembrane helix</keyword>
<reference evidence="9" key="1">
    <citation type="submission" date="2017-01" db="EMBL/GenBank/DDBJ databases">
        <authorList>
            <person name="Varghese N."/>
            <person name="Submissions S."/>
        </authorList>
    </citation>
    <scope>NUCLEOTIDE SEQUENCE [LARGE SCALE GENOMIC DNA]</scope>
    <source>
        <strain evidence="9">DSM 18714</strain>
    </source>
</reference>
<protein>
    <submittedName>
        <fullName evidence="8">Biopolymer transport protein ExbD</fullName>
    </submittedName>
</protein>
<accession>A0A1N7JLH4</accession>
<evidence type="ECO:0000256" key="7">
    <source>
        <dbReference type="RuleBase" id="RU003879"/>
    </source>
</evidence>
<evidence type="ECO:0000256" key="4">
    <source>
        <dbReference type="ARBA" id="ARBA00022692"/>
    </source>
</evidence>
<evidence type="ECO:0000256" key="3">
    <source>
        <dbReference type="ARBA" id="ARBA00022475"/>
    </source>
</evidence>
<dbReference type="PANTHER" id="PTHR30558:SF3">
    <property type="entry name" value="BIOPOLYMER TRANSPORT PROTEIN EXBD-RELATED"/>
    <property type="match status" value="1"/>
</dbReference>
<keyword evidence="9" id="KW-1185">Reference proteome</keyword>
<dbReference type="STRING" id="407234.SAMN05421795_101130"/>
<dbReference type="GO" id="GO:0015031">
    <property type="term" value="P:protein transport"/>
    <property type="evidence" value="ECO:0007669"/>
    <property type="project" value="UniProtKB-KW"/>
</dbReference>
<keyword evidence="4 7" id="KW-0812">Transmembrane</keyword>
<keyword evidence="7" id="KW-0653">Protein transport</keyword>
<name>A0A1N7JLH4_9RHOB</name>
<dbReference type="Gene3D" id="3.30.420.270">
    <property type="match status" value="1"/>
</dbReference>
<evidence type="ECO:0000256" key="5">
    <source>
        <dbReference type="ARBA" id="ARBA00022989"/>
    </source>
</evidence>
<evidence type="ECO:0000313" key="9">
    <source>
        <dbReference type="Proteomes" id="UP000186098"/>
    </source>
</evidence>
<keyword evidence="3" id="KW-1003">Cell membrane</keyword>
<dbReference type="Pfam" id="PF02472">
    <property type="entry name" value="ExbD"/>
    <property type="match status" value="1"/>
</dbReference>
<evidence type="ECO:0000256" key="6">
    <source>
        <dbReference type="ARBA" id="ARBA00023136"/>
    </source>
</evidence>
<keyword evidence="7" id="KW-0813">Transport</keyword>
<dbReference type="EMBL" id="FTOM01000001">
    <property type="protein sequence ID" value="SIS50160.1"/>
    <property type="molecule type" value="Genomic_DNA"/>
</dbReference>
<evidence type="ECO:0000313" key="8">
    <source>
        <dbReference type="EMBL" id="SIS50160.1"/>
    </source>
</evidence>
<comment type="subcellular location">
    <subcellularLocation>
        <location evidence="1">Cell membrane</location>
        <topology evidence="1">Single-pass membrane protein</topology>
    </subcellularLocation>
    <subcellularLocation>
        <location evidence="7">Cell membrane</location>
        <topology evidence="7">Single-pass type II membrane protein</topology>
    </subcellularLocation>
</comment>
<organism evidence="8 9">
    <name type="scientific">Phaeovulum vinaykumarii</name>
    <dbReference type="NCBI Taxonomy" id="407234"/>
    <lineage>
        <taxon>Bacteria</taxon>
        <taxon>Pseudomonadati</taxon>
        <taxon>Pseudomonadota</taxon>
        <taxon>Alphaproteobacteria</taxon>
        <taxon>Rhodobacterales</taxon>
        <taxon>Paracoccaceae</taxon>
        <taxon>Phaeovulum</taxon>
    </lineage>
</organism>
<dbReference type="InterPro" id="IPR003400">
    <property type="entry name" value="ExbD"/>
</dbReference>
<dbReference type="Proteomes" id="UP000186098">
    <property type="component" value="Unassembled WGS sequence"/>
</dbReference>
<keyword evidence="6" id="KW-0472">Membrane</keyword>
<comment type="similarity">
    <text evidence="2 7">Belongs to the ExbD/TolR family.</text>
</comment>
<dbReference type="GO" id="GO:0005886">
    <property type="term" value="C:plasma membrane"/>
    <property type="evidence" value="ECO:0007669"/>
    <property type="project" value="UniProtKB-SubCell"/>
</dbReference>
<evidence type="ECO:0000256" key="1">
    <source>
        <dbReference type="ARBA" id="ARBA00004162"/>
    </source>
</evidence>
<proteinExistence type="inferred from homology"/>
<dbReference type="PANTHER" id="PTHR30558">
    <property type="entry name" value="EXBD MEMBRANE COMPONENT OF PMF-DRIVEN MACROMOLECULE IMPORT SYSTEM"/>
    <property type="match status" value="1"/>
</dbReference>
<dbReference type="GO" id="GO:0022857">
    <property type="term" value="F:transmembrane transporter activity"/>
    <property type="evidence" value="ECO:0007669"/>
    <property type="project" value="InterPro"/>
</dbReference>
<gene>
    <name evidence="8" type="ORF">SAMN05421795_101130</name>
</gene>
<dbReference type="AlphaFoldDB" id="A0A1N7JLH4"/>
<dbReference type="RefSeq" id="WP_235816171.1">
    <property type="nucleotide sequence ID" value="NZ_FTOM01000001.1"/>
</dbReference>